<evidence type="ECO:0000256" key="10">
    <source>
        <dbReference type="ARBA" id="ARBA00022977"/>
    </source>
</evidence>
<dbReference type="SUPFAM" id="SSF52518">
    <property type="entry name" value="Thiamin diphosphate-binding fold (THDP-binding)"/>
    <property type="match status" value="2"/>
</dbReference>
<evidence type="ECO:0000256" key="3">
    <source>
        <dbReference type="ARBA" id="ARBA00004980"/>
    </source>
</evidence>
<comment type="similarity">
    <text evidence="4">Belongs to the transketolase family. DXPS subfamily.</text>
</comment>
<evidence type="ECO:0000256" key="1">
    <source>
        <dbReference type="ARBA" id="ARBA00001946"/>
    </source>
</evidence>
<dbReference type="Gene3D" id="3.40.50.920">
    <property type="match status" value="1"/>
</dbReference>
<gene>
    <name evidence="16" type="ORF">ZEAMMB73_Zm00001d045383</name>
</gene>
<accession>A0A1D6NVN4</accession>
<dbReference type="GO" id="GO:0046872">
    <property type="term" value="F:metal ion binding"/>
    <property type="evidence" value="ECO:0007669"/>
    <property type="project" value="UniProtKB-KW"/>
</dbReference>
<dbReference type="EMBL" id="CM000785">
    <property type="protein sequence ID" value="AQL02183.1"/>
    <property type="molecule type" value="Genomic_DNA"/>
</dbReference>
<protein>
    <recommendedName>
        <fullName evidence="6">1-deoxy-D-xylulose-5-phosphate synthase</fullName>
        <ecNumber evidence="6">2.2.1.7</ecNumber>
    </recommendedName>
</protein>
<evidence type="ECO:0000256" key="13">
    <source>
        <dbReference type="ARBA" id="ARBA00050255"/>
    </source>
</evidence>
<keyword evidence="11" id="KW-0786">Thiamine pyrophosphate</keyword>
<evidence type="ECO:0000256" key="14">
    <source>
        <dbReference type="ARBA" id="ARBA00057088"/>
    </source>
</evidence>
<dbReference type="Pfam" id="PF13292">
    <property type="entry name" value="DXP_synthase_N"/>
    <property type="match status" value="1"/>
</dbReference>
<sequence>MDTAFLSPPLARNLVYDEFAVLHPTSYPFHTLRYLRCNPMYSRPLLTIAPASPSRGLIQRVAALPDVDDFFWEKDPTPILDTIDAPIHLKNLSSKVVRVILYGLPFSYFLSGMAVARDINGRKNRIVTVISNWTTMAGQVYEAMGHAGFLDSNMVVILNDSCHTLLPKADGGAKMSVNAFSSALSKIQSSKGFRRFREAAKGLAKWFGKGMHEFAAKVDEYARGMIGPHGATLFEELGLYYIGPIDGRNIDDLICVLKEVASLDSTGPVLVHVITGTENDTGGIIGSEINAVEEGLTYNDCFVEALTAEAENDKRIVVVHGGMGIDRSLRLFQSRFPDRFFDLGIAEQHAVTFSAGLACGGLKPFCIIPSTFLQRAYDQIIEDVDMQKIPVRFAITNAGLVGSEGPTNSGPFDITFMSCLPNMIVMSPSNEDELIDMVATAAMIEDRPICFRYPRGAIVGTSGSVTYGNPFEIGKGEILVEGKEIAFLGYGEVVQRCLIARSLLSNFGIQATVANARFCKPLDIDLIRTLCQQHSFLITVEEGTVGGFGSHVSQFISLDGLLDGRTKWRPIVLPDRYIEHASLAEQLDLAGLTAHHIAATALTLLGRHRDALLLMK</sequence>
<dbReference type="PANTHER" id="PTHR43322">
    <property type="entry name" value="1-D-DEOXYXYLULOSE 5-PHOSPHATE SYNTHASE-RELATED"/>
    <property type="match status" value="1"/>
</dbReference>
<comment type="cofactor">
    <cofactor evidence="2">
        <name>thiamine diphosphate</name>
        <dbReference type="ChEBI" id="CHEBI:58937"/>
    </cofactor>
</comment>
<comment type="cofactor">
    <cofactor evidence="1">
        <name>Mg(2+)</name>
        <dbReference type="ChEBI" id="CHEBI:18420"/>
    </cofactor>
</comment>
<dbReference type="Pfam" id="PF02779">
    <property type="entry name" value="Transket_pyr"/>
    <property type="match status" value="1"/>
</dbReference>
<comment type="pathway">
    <text evidence="3">Metabolic intermediate biosynthesis; 1-deoxy-D-xylulose 5-phosphate biosynthesis; 1-deoxy-D-xylulose 5-phosphate from D-glyceraldehyde 3-phosphate and pyruvate: step 1/1.</text>
</comment>
<dbReference type="FunFam" id="3.40.50.970:FF:000005">
    <property type="entry name" value="1-deoxy-D-xylulose-5-phosphate synthase"/>
    <property type="match status" value="1"/>
</dbReference>
<dbReference type="GO" id="GO:0016114">
    <property type="term" value="P:terpenoid biosynthetic process"/>
    <property type="evidence" value="ECO:0007669"/>
    <property type="project" value="InterPro"/>
</dbReference>
<evidence type="ECO:0000256" key="11">
    <source>
        <dbReference type="ARBA" id="ARBA00023052"/>
    </source>
</evidence>
<evidence type="ECO:0000256" key="2">
    <source>
        <dbReference type="ARBA" id="ARBA00001964"/>
    </source>
</evidence>
<dbReference type="PANTHER" id="PTHR43322:SF3">
    <property type="entry name" value="1-DEOXY-D-XYLULOSE-5-PHOSPHATE SYNTHASE"/>
    <property type="match status" value="1"/>
</dbReference>
<dbReference type="Pfam" id="PF02780">
    <property type="entry name" value="Transketolase_C"/>
    <property type="match status" value="1"/>
</dbReference>
<comment type="catalytic activity">
    <reaction evidence="13">
        <text>D-glyceraldehyde 3-phosphate + pyruvate + H(+) = 1-deoxy-D-xylulose 5-phosphate + CO2</text>
        <dbReference type="Rhea" id="RHEA:12605"/>
        <dbReference type="ChEBI" id="CHEBI:15361"/>
        <dbReference type="ChEBI" id="CHEBI:15378"/>
        <dbReference type="ChEBI" id="CHEBI:16526"/>
        <dbReference type="ChEBI" id="CHEBI:57792"/>
        <dbReference type="ChEBI" id="CHEBI:59776"/>
        <dbReference type="EC" id="2.2.1.7"/>
    </reaction>
</comment>
<evidence type="ECO:0000313" key="16">
    <source>
        <dbReference type="EMBL" id="AQL02183.1"/>
    </source>
</evidence>
<evidence type="ECO:0000256" key="4">
    <source>
        <dbReference type="ARBA" id="ARBA00011081"/>
    </source>
</evidence>
<dbReference type="GO" id="GO:0008661">
    <property type="term" value="F:1-deoxy-D-xylulose-5-phosphate synthase activity"/>
    <property type="evidence" value="ECO:0007669"/>
    <property type="project" value="UniProtKB-EC"/>
</dbReference>
<evidence type="ECO:0000259" key="15">
    <source>
        <dbReference type="SMART" id="SM00861"/>
    </source>
</evidence>
<dbReference type="SUPFAM" id="SSF52922">
    <property type="entry name" value="TK C-terminal domain-like"/>
    <property type="match status" value="1"/>
</dbReference>
<keyword evidence="12" id="KW-0414">Isoprene biosynthesis</keyword>
<evidence type="ECO:0000256" key="7">
    <source>
        <dbReference type="ARBA" id="ARBA00022679"/>
    </source>
</evidence>
<dbReference type="InterPro" id="IPR005475">
    <property type="entry name" value="Transketolase-like_Pyr-bd"/>
</dbReference>
<comment type="function">
    <text evidence="14">Catalyzes the acyloin condensation reaction between C atoms 2 and 3 of pyruvate and glyceraldehyde 3-phosphate to yield 1-deoxy-D-xylulose-5-phosphate (DXP). Is a limiting enzyme for plastidic isoprenoid biosynthesis and essential for chloroplast development.</text>
</comment>
<reference evidence="16" key="1">
    <citation type="submission" date="2015-12" db="EMBL/GenBank/DDBJ databases">
        <title>Update maize B73 reference genome by single molecule sequencing technologies.</title>
        <authorList>
            <consortium name="Maize Genome Sequencing Project"/>
            <person name="Ware D."/>
        </authorList>
    </citation>
    <scope>NUCLEOTIDE SEQUENCE</scope>
    <source>
        <tissue evidence="16">Seedling</tissue>
    </source>
</reference>
<dbReference type="SMART" id="SM00861">
    <property type="entry name" value="Transket_pyr"/>
    <property type="match status" value="1"/>
</dbReference>
<organism evidence="16">
    <name type="scientific">Zea mays</name>
    <name type="common">Maize</name>
    <dbReference type="NCBI Taxonomy" id="4577"/>
    <lineage>
        <taxon>Eukaryota</taxon>
        <taxon>Viridiplantae</taxon>
        <taxon>Streptophyta</taxon>
        <taxon>Embryophyta</taxon>
        <taxon>Tracheophyta</taxon>
        <taxon>Spermatophyta</taxon>
        <taxon>Magnoliopsida</taxon>
        <taxon>Liliopsida</taxon>
        <taxon>Poales</taxon>
        <taxon>Poaceae</taxon>
        <taxon>PACMAD clade</taxon>
        <taxon>Panicoideae</taxon>
        <taxon>Andropogonodae</taxon>
        <taxon>Andropogoneae</taxon>
        <taxon>Tripsacinae</taxon>
        <taxon>Zea</taxon>
    </lineage>
</organism>
<evidence type="ECO:0000256" key="5">
    <source>
        <dbReference type="ARBA" id="ARBA00011738"/>
    </source>
</evidence>
<comment type="subunit">
    <text evidence="5">Homodimer.</text>
</comment>
<name>A0A1D6NVN4_MAIZE</name>
<dbReference type="EC" id="2.2.1.7" evidence="6"/>
<dbReference type="FunFam" id="3.40.50.920:FF:000002">
    <property type="entry name" value="1-deoxy-D-xylulose-5-phosphate synthase"/>
    <property type="match status" value="1"/>
</dbReference>
<evidence type="ECO:0000256" key="12">
    <source>
        <dbReference type="ARBA" id="ARBA00023229"/>
    </source>
</evidence>
<dbReference type="ExpressionAtlas" id="A0A1D6NVN4">
    <property type="expression patterns" value="baseline and differential"/>
</dbReference>
<dbReference type="InterPro" id="IPR029061">
    <property type="entry name" value="THDP-binding"/>
</dbReference>
<dbReference type="InterPro" id="IPR009014">
    <property type="entry name" value="Transketo_C/PFOR_II"/>
</dbReference>
<dbReference type="UniPathway" id="UPA00064">
    <property type="reaction ID" value="UER00091"/>
</dbReference>
<dbReference type="GO" id="GO:0019288">
    <property type="term" value="P:isopentenyl diphosphate biosynthetic process, methylerythritol 4-phosphate pathway"/>
    <property type="evidence" value="ECO:0007669"/>
    <property type="project" value="UniProtKB-ARBA"/>
</dbReference>
<evidence type="ECO:0000256" key="6">
    <source>
        <dbReference type="ARBA" id="ARBA00013150"/>
    </source>
</evidence>
<dbReference type="CDD" id="cd07033">
    <property type="entry name" value="TPP_PYR_DXS_TK_like"/>
    <property type="match status" value="1"/>
</dbReference>
<dbReference type="GO" id="GO:0009228">
    <property type="term" value="P:thiamine biosynthetic process"/>
    <property type="evidence" value="ECO:0007669"/>
    <property type="project" value="UniProtKB-KW"/>
</dbReference>
<evidence type="ECO:0000256" key="9">
    <source>
        <dbReference type="ARBA" id="ARBA00022842"/>
    </source>
</evidence>
<keyword evidence="10" id="KW-0784">Thiamine biosynthesis</keyword>
<dbReference type="InterPro" id="IPR005477">
    <property type="entry name" value="Dxylulose-5-P_synthase"/>
</dbReference>
<evidence type="ECO:0000256" key="8">
    <source>
        <dbReference type="ARBA" id="ARBA00022723"/>
    </source>
</evidence>
<keyword evidence="9" id="KW-0460">Magnesium</keyword>
<dbReference type="Gene3D" id="3.40.50.970">
    <property type="match status" value="2"/>
</dbReference>
<dbReference type="AlphaFoldDB" id="A0A1D6NVN4"/>
<keyword evidence="7" id="KW-0808">Transferase</keyword>
<keyword evidence="8" id="KW-0479">Metal-binding</keyword>
<proteinExistence type="inferred from homology"/>
<feature type="domain" description="Transketolase-like pyrimidine-binding" evidence="15">
    <location>
        <begin position="296"/>
        <end position="461"/>
    </location>
</feature>
<dbReference type="InterPro" id="IPR033248">
    <property type="entry name" value="Transketolase_C"/>
</dbReference>